<evidence type="ECO:0008006" key="3">
    <source>
        <dbReference type="Google" id="ProtNLM"/>
    </source>
</evidence>
<protein>
    <recommendedName>
        <fullName evidence="3">Vomeronasal type 2 receptor</fullName>
    </recommendedName>
</protein>
<dbReference type="Proteomes" id="UP001054837">
    <property type="component" value="Unassembled WGS sequence"/>
</dbReference>
<sequence>TATDSHTLEASCQISLLIAVYVKKHTLEENVTKPSFLKADGGKRVRRTHFCAVYPDSCQIPNDIDKFCLHHPVICEGNYSNIMIPKFGYYTNLSTDIYSLGEKAWKLTLKTSPRWFMTYYRFSSSFETTYVRWVKQPMEETIYDGNDLPYVACHSRNLRTFSQDEPEIQKLYGETTRYIQRIYIPNNEYEAFYPWIMSPTFFSIHSSVIPENPLSMGKRLRLGHQYKVSFRLEEEHLLPLPYETNCTHYDALWRQNNKTGPRSQQMCVYMCLKSSRKLCPGCEGERMMHEDKYKLFPNRKLRWNT</sequence>
<dbReference type="AlphaFoldDB" id="A0AAV4MUY8"/>
<gene>
    <name evidence="1" type="primary">AVEN_235582_1</name>
    <name evidence="1" type="ORF">CDAR_425491</name>
</gene>
<proteinExistence type="predicted"/>
<accession>A0AAV4MUY8</accession>
<feature type="non-terminal residue" evidence="1">
    <location>
        <position position="1"/>
    </location>
</feature>
<organism evidence="1 2">
    <name type="scientific">Caerostris darwini</name>
    <dbReference type="NCBI Taxonomy" id="1538125"/>
    <lineage>
        <taxon>Eukaryota</taxon>
        <taxon>Metazoa</taxon>
        <taxon>Ecdysozoa</taxon>
        <taxon>Arthropoda</taxon>
        <taxon>Chelicerata</taxon>
        <taxon>Arachnida</taxon>
        <taxon>Araneae</taxon>
        <taxon>Araneomorphae</taxon>
        <taxon>Entelegynae</taxon>
        <taxon>Araneoidea</taxon>
        <taxon>Araneidae</taxon>
        <taxon>Caerostris</taxon>
    </lineage>
</organism>
<keyword evidence="2" id="KW-1185">Reference proteome</keyword>
<comment type="caution">
    <text evidence="1">The sequence shown here is derived from an EMBL/GenBank/DDBJ whole genome shotgun (WGS) entry which is preliminary data.</text>
</comment>
<name>A0AAV4MUY8_9ARAC</name>
<evidence type="ECO:0000313" key="2">
    <source>
        <dbReference type="Proteomes" id="UP001054837"/>
    </source>
</evidence>
<dbReference type="EMBL" id="BPLQ01000918">
    <property type="protein sequence ID" value="GIX76224.1"/>
    <property type="molecule type" value="Genomic_DNA"/>
</dbReference>
<reference evidence="1 2" key="1">
    <citation type="submission" date="2021-06" db="EMBL/GenBank/DDBJ databases">
        <title>Caerostris darwini draft genome.</title>
        <authorList>
            <person name="Kono N."/>
            <person name="Arakawa K."/>
        </authorList>
    </citation>
    <scope>NUCLEOTIDE SEQUENCE [LARGE SCALE GENOMIC DNA]</scope>
</reference>
<evidence type="ECO:0000313" key="1">
    <source>
        <dbReference type="EMBL" id="GIX76224.1"/>
    </source>
</evidence>